<organism evidence="2 3">
    <name type="scientific">Streptococcus canis</name>
    <dbReference type="NCBI Taxonomy" id="1329"/>
    <lineage>
        <taxon>Bacteria</taxon>
        <taxon>Bacillati</taxon>
        <taxon>Bacillota</taxon>
        <taxon>Bacilli</taxon>
        <taxon>Lactobacillales</taxon>
        <taxon>Streptococcaceae</taxon>
        <taxon>Streptococcus</taxon>
    </lineage>
</organism>
<dbReference type="Proteomes" id="UP001186118">
    <property type="component" value="Unassembled WGS sequence"/>
</dbReference>
<gene>
    <name evidence="2" type="ORF">KB584_09475</name>
</gene>
<dbReference type="InterPro" id="IPR025948">
    <property type="entry name" value="HTH-like_dom"/>
</dbReference>
<evidence type="ECO:0000313" key="2">
    <source>
        <dbReference type="EMBL" id="MDV5977678.1"/>
    </source>
</evidence>
<name>A0AAE4Q787_STRCB</name>
<dbReference type="Pfam" id="PF13276">
    <property type="entry name" value="HTH_21"/>
    <property type="match status" value="1"/>
</dbReference>
<dbReference type="AlphaFoldDB" id="A0AAE4Q787"/>
<feature type="domain" description="HTH-like" evidence="1">
    <location>
        <begin position="6"/>
        <end position="35"/>
    </location>
</feature>
<evidence type="ECO:0000313" key="3">
    <source>
        <dbReference type="Proteomes" id="UP001186118"/>
    </source>
</evidence>
<accession>A0AAE4Q787</accession>
<proteinExistence type="predicted"/>
<comment type="caution">
    <text evidence="2">The sequence shown here is derived from an EMBL/GenBank/DDBJ whole genome shotgun (WGS) entry which is preliminary data.</text>
</comment>
<evidence type="ECO:0000259" key="1">
    <source>
        <dbReference type="Pfam" id="PF13276"/>
    </source>
</evidence>
<dbReference type="RefSeq" id="WP_394854659.1">
    <property type="nucleotide sequence ID" value="NZ_JAGQEX010000022.1"/>
</dbReference>
<sequence length="84" mass="10019">MKIGDALNKHRERYGSVRITQELCRRGIHVNHKSVSVASFMSFVSMLKEVEYYKYYNRRPSSLTRPNLINQCFQIKGKNEIWYC</sequence>
<dbReference type="EMBL" id="JAGQEX010000022">
    <property type="protein sequence ID" value="MDV5977678.1"/>
    <property type="molecule type" value="Genomic_DNA"/>
</dbReference>
<reference evidence="2" key="1">
    <citation type="submission" date="2021-04" db="EMBL/GenBank/DDBJ databases">
        <title>Draft genomes of 20 S. canis strains.</title>
        <authorList>
            <person name="Pagnossin D."/>
            <person name="Weir W."/>
            <person name="Smith A."/>
            <person name="Ure R."/>
            <person name="Oravcova K."/>
        </authorList>
    </citation>
    <scope>NUCLEOTIDE SEQUENCE</scope>
    <source>
        <strain evidence="2">284</strain>
    </source>
</reference>
<protein>
    <submittedName>
        <fullName evidence="2">Transposase</fullName>
    </submittedName>
</protein>